<dbReference type="Pfam" id="PF13600">
    <property type="entry name" value="DUF4140"/>
    <property type="match status" value="1"/>
</dbReference>
<dbReference type="AlphaFoldDB" id="A0A8H5F629"/>
<evidence type="ECO:0000259" key="2">
    <source>
        <dbReference type="Pfam" id="PF13598"/>
    </source>
</evidence>
<evidence type="ECO:0000259" key="3">
    <source>
        <dbReference type="Pfam" id="PF13600"/>
    </source>
</evidence>
<keyword evidence="5" id="KW-1185">Reference proteome</keyword>
<name>A0A8H5F629_9AGAR</name>
<dbReference type="Pfam" id="PF13598">
    <property type="entry name" value="DUF4139"/>
    <property type="match status" value="1"/>
</dbReference>
<feature type="domain" description="DUF4140" evidence="3">
    <location>
        <begin position="41"/>
        <end position="128"/>
    </location>
</feature>
<dbReference type="InterPro" id="IPR011935">
    <property type="entry name" value="CHP02231"/>
</dbReference>
<organism evidence="4 5">
    <name type="scientific">Psilocybe cf. subviscida</name>
    <dbReference type="NCBI Taxonomy" id="2480587"/>
    <lineage>
        <taxon>Eukaryota</taxon>
        <taxon>Fungi</taxon>
        <taxon>Dikarya</taxon>
        <taxon>Basidiomycota</taxon>
        <taxon>Agaricomycotina</taxon>
        <taxon>Agaricomycetes</taxon>
        <taxon>Agaricomycetidae</taxon>
        <taxon>Agaricales</taxon>
        <taxon>Agaricineae</taxon>
        <taxon>Strophariaceae</taxon>
        <taxon>Psilocybe</taxon>
    </lineage>
</organism>
<sequence length="594" mass="65958">MKLLKKSEGFFFLPTTMTMDSETNLSVLHADARADAKIKTVHLYPSQAQITRALSIDAVAGASRVIISHLPTVLDGESLRVRCIGNGTITDVSSTLLSRQSTVSSPRLAELNVKLSNLTHTLNRAQTVSSTIHNYVQGVDFEHLDISKLSDTMDIYDAAEEKWDVKLVELELEIEALKEQIAEEEDTLRKENKRKKLARMEVTVNIITASAQRLDLELEYSCIVADRTAVVTQTSWTPAYDIRVDLQTPPQPVKFVYRAMIRQQTGEDWNNVILFLGTAAPLFVNPLPKIDTWHVMEKAPLVRTRKSRLRRSSRFLDVEAEVSDEDEDEEDEAEDLIQLDESDEYTAAPLAITSVRSSLGGVTATFEVSKPVTVRCTEGDATHDIVIAELELDAQMAWMCIPKRDSSVFLSATIMNSSEYTFLPGNCSSFVDGTYVSKCFLPRVCPQETFECNLGPDPSVHTSYQTLPPKVSQSGYITTTRTHDITHRVRVHNAKPAPLQGIRVIDHVPVSNDARIVVKVIQPGLTVPSMDRTAHATSPDVIVGEGIVARWLIDNRHYKDGGFEWICDVPANGTVDLVVQCQISSPIDIVLDGV</sequence>
<dbReference type="InterPro" id="IPR037291">
    <property type="entry name" value="DUF4139"/>
</dbReference>
<proteinExistence type="predicted"/>
<reference evidence="4 5" key="1">
    <citation type="journal article" date="2020" name="ISME J.">
        <title>Uncovering the hidden diversity of litter-decomposition mechanisms in mushroom-forming fungi.</title>
        <authorList>
            <person name="Floudas D."/>
            <person name="Bentzer J."/>
            <person name="Ahren D."/>
            <person name="Johansson T."/>
            <person name="Persson P."/>
            <person name="Tunlid A."/>
        </authorList>
    </citation>
    <scope>NUCLEOTIDE SEQUENCE [LARGE SCALE GENOMIC DNA]</scope>
    <source>
        <strain evidence="4 5">CBS 101986</strain>
    </source>
</reference>
<gene>
    <name evidence="4" type="ORF">D9619_010017</name>
</gene>
<protein>
    <recommendedName>
        <fullName evidence="6">DUF4139 domain-containing protein</fullName>
    </recommendedName>
</protein>
<evidence type="ECO:0000256" key="1">
    <source>
        <dbReference type="SAM" id="Coils"/>
    </source>
</evidence>
<dbReference type="PANTHER" id="PTHR31005:SF8">
    <property type="entry name" value="DUF4139 DOMAIN-CONTAINING PROTEIN"/>
    <property type="match status" value="1"/>
</dbReference>
<feature type="coiled-coil region" evidence="1">
    <location>
        <begin position="160"/>
        <end position="201"/>
    </location>
</feature>
<dbReference type="NCBIfam" id="TIGR02231">
    <property type="entry name" value="mucoidy inhibitor MuiA family protein"/>
    <property type="match status" value="1"/>
</dbReference>
<dbReference type="OrthoDB" id="10068793at2759"/>
<keyword evidence="1" id="KW-0175">Coiled coil</keyword>
<dbReference type="PANTHER" id="PTHR31005">
    <property type="entry name" value="DUF4139 DOMAIN-CONTAINING PROTEIN"/>
    <property type="match status" value="1"/>
</dbReference>
<dbReference type="Proteomes" id="UP000567179">
    <property type="component" value="Unassembled WGS sequence"/>
</dbReference>
<dbReference type="EMBL" id="JAACJJ010000015">
    <property type="protein sequence ID" value="KAF5325094.1"/>
    <property type="molecule type" value="Genomic_DNA"/>
</dbReference>
<evidence type="ECO:0000313" key="5">
    <source>
        <dbReference type="Proteomes" id="UP000567179"/>
    </source>
</evidence>
<evidence type="ECO:0000313" key="4">
    <source>
        <dbReference type="EMBL" id="KAF5325094.1"/>
    </source>
</evidence>
<accession>A0A8H5F629</accession>
<evidence type="ECO:0008006" key="6">
    <source>
        <dbReference type="Google" id="ProtNLM"/>
    </source>
</evidence>
<feature type="domain" description="DUF4139" evidence="2">
    <location>
        <begin position="229"/>
        <end position="586"/>
    </location>
</feature>
<dbReference type="InterPro" id="IPR025554">
    <property type="entry name" value="DUF4140"/>
</dbReference>
<comment type="caution">
    <text evidence="4">The sequence shown here is derived from an EMBL/GenBank/DDBJ whole genome shotgun (WGS) entry which is preliminary data.</text>
</comment>